<dbReference type="AlphaFoldDB" id="A0A6P8HRA8"/>
<proteinExistence type="predicted"/>
<feature type="domain" description="VWFA" evidence="3">
    <location>
        <begin position="186"/>
        <end position="339"/>
    </location>
</feature>
<dbReference type="GeneID" id="116295271"/>
<keyword evidence="4" id="KW-1185">Reference proteome</keyword>
<evidence type="ECO:0000313" key="5">
    <source>
        <dbReference type="RefSeq" id="XP_031558904.1"/>
    </source>
</evidence>
<dbReference type="RefSeq" id="XP_031558904.1">
    <property type="nucleotide sequence ID" value="XM_031703044.1"/>
</dbReference>
<dbReference type="OrthoDB" id="5985007at2759"/>
<dbReference type="Gene3D" id="3.40.50.410">
    <property type="entry name" value="von Willebrand factor, type A domain"/>
    <property type="match status" value="2"/>
</dbReference>
<dbReference type="InterPro" id="IPR052229">
    <property type="entry name" value="Collagen-VI/PIF"/>
</dbReference>
<dbReference type="SUPFAM" id="SSF53300">
    <property type="entry name" value="vWA-like"/>
    <property type="match status" value="2"/>
</dbReference>
<name>A0A6P8HRA8_ACTTE</name>
<evidence type="ECO:0000259" key="2">
    <source>
        <dbReference type="PROSITE" id="PS50022"/>
    </source>
</evidence>
<feature type="domain" description="VWFA" evidence="3">
    <location>
        <begin position="370"/>
        <end position="551"/>
    </location>
</feature>
<dbReference type="Proteomes" id="UP000515163">
    <property type="component" value="Unplaced"/>
</dbReference>
<keyword evidence="1" id="KW-0732">Signal</keyword>
<dbReference type="InterPro" id="IPR036465">
    <property type="entry name" value="vWFA_dom_sf"/>
</dbReference>
<gene>
    <name evidence="5" type="primary">LOC116295271</name>
</gene>
<reference evidence="5" key="1">
    <citation type="submission" date="2025-08" db="UniProtKB">
        <authorList>
            <consortium name="RefSeq"/>
        </authorList>
    </citation>
    <scope>IDENTIFICATION</scope>
    <source>
        <tissue evidence="5">Tentacle</tissue>
    </source>
</reference>
<protein>
    <submittedName>
        <fullName evidence="5">Coadhesin-like</fullName>
    </submittedName>
</protein>
<dbReference type="Pfam" id="PF00092">
    <property type="entry name" value="VWA"/>
    <property type="match status" value="2"/>
</dbReference>
<dbReference type="Gene3D" id="2.60.120.260">
    <property type="entry name" value="Galactose-binding domain-like"/>
    <property type="match status" value="1"/>
</dbReference>
<dbReference type="SUPFAM" id="SSF49785">
    <property type="entry name" value="Galactose-binding domain-like"/>
    <property type="match status" value="1"/>
</dbReference>
<organism evidence="4 5">
    <name type="scientific">Actinia tenebrosa</name>
    <name type="common">Australian red waratah sea anemone</name>
    <dbReference type="NCBI Taxonomy" id="6105"/>
    <lineage>
        <taxon>Eukaryota</taxon>
        <taxon>Metazoa</taxon>
        <taxon>Cnidaria</taxon>
        <taxon>Anthozoa</taxon>
        <taxon>Hexacorallia</taxon>
        <taxon>Actiniaria</taxon>
        <taxon>Actiniidae</taxon>
        <taxon>Actinia</taxon>
    </lineage>
</organism>
<dbReference type="PROSITE" id="PS50234">
    <property type="entry name" value="VWFA"/>
    <property type="match status" value="2"/>
</dbReference>
<accession>A0A6P8HRA8</accession>
<dbReference type="InParanoid" id="A0A6P8HRA8"/>
<evidence type="ECO:0000256" key="1">
    <source>
        <dbReference type="SAM" id="SignalP"/>
    </source>
</evidence>
<evidence type="ECO:0000259" key="3">
    <source>
        <dbReference type="PROSITE" id="PS50234"/>
    </source>
</evidence>
<feature type="chain" id="PRO_5027580403" evidence="1">
    <location>
        <begin position="20"/>
        <end position="553"/>
    </location>
</feature>
<sequence>MKLIRIFIVNVFLLQTVSTEFDLNEVGCGYLLDNYLLDNSSISFSATSGDPGRPLLSGEPWKPTTINFRNSLTVDLGANYSVSQVVWSGDPATVEQTNQMAIQYSYDGITYDCRRKRLAPASCNPYYGNYPPPAPSQAINVVNLGSVVTARYFRFVPIEPDPGVKPGSHNLRIDVNGCVKGIPDIDLVFLFSSTSTILADATAAFTFMKNTAKEFVTQYGKTYIRYGLIVFGITVNDVFNFQTTASMDKATLKTSIDGSNNIAGSSDLKAALGNAKAMLQGPGSRPNARKIVVVMMDTGSAQSQNELELAAKNLRDIEALVIGIGIGRQIPVQQLEWITLNRYYVMLFPWTGSFRHLCFGIAVRCFKEFDITFAIGAGSTNSAALFKLMKDTMGAIVLKYGMRTIHYSIVTYGLGSASASVVRSFTSTGSLSSSDLKNAIDSLTYPGGSGTIATDAALNRCQSSFNDPSVQRSAEKDVVLMTDKSASISAATLRSLSYTLGASGLRIIPVGIGNNIDRNQLLAMSSNSEDVIHVTEVETANALELKVMHNVYR</sequence>
<dbReference type="InterPro" id="IPR008979">
    <property type="entry name" value="Galactose-bd-like_sf"/>
</dbReference>
<feature type="signal peptide" evidence="1">
    <location>
        <begin position="1"/>
        <end position="19"/>
    </location>
</feature>
<feature type="non-terminal residue" evidence="5">
    <location>
        <position position="553"/>
    </location>
</feature>
<dbReference type="InterPro" id="IPR002035">
    <property type="entry name" value="VWF_A"/>
</dbReference>
<feature type="domain" description="F5/8 type C" evidence="2">
    <location>
        <begin position="28"/>
        <end position="178"/>
    </location>
</feature>
<dbReference type="PROSITE" id="PS50022">
    <property type="entry name" value="FA58C_3"/>
    <property type="match status" value="1"/>
</dbReference>
<dbReference type="PANTHER" id="PTHR22588">
    <property type="entry name" value="VWFA DOMAIN-CONTAINING PROTEIN"/>
    <property type="match status" value="1"/>
</dbReference>
<dbReference type="InterPro" id="IPR000421">
    <property type="entry name" value="FA58C"/>
</dbReference>
<dbReference type="SMART" id="SM00327">
    <property type="entry name" value="VWA"/>
    <property type="match status" value="2"/>
</dbReference>
<evidence type="ECO:0000313" key="4">
    <source>
        <dbReference type="Proteomes" id="UP000515163"/>
    </source>
</evidence>
<dbReference type="KEGG" id="aten:116295271"/>
<dbReference type="PANTHER" id="PTHR22588:SF3">
    <property type="entry name" value="VWFA DOMAIN-CONTAINING PROTEIN"/>
    <property type="match status" value="1"/>
</dbReference>